<evidence type="ECO:0000313" key="1">
    <source>
        <dbReference type="EMBL" id="BBH03810.1"/>
    </source>
</evidence>
<dbReference type="AlphaFoldDB" id="A0A4Y1RHM7"/>
<reference evidence="1" key="1">
    <citation type="journal article" date="2019" name="Science">
        <title>Mutation of a bHLH transcription factor allowed almond domestication.</title>
        <authorList>
            <person name="Sanchez-Perez R."/>
            <person name="Pavan S."/>
            <person name="Mazzeo R."/>
            <person name="Moldovan C."/>
            <person name="Aiese Cigliano R."/>
            <person name="Del Cueto J."/>
            <person name="Ricciardi F."/>
            <person name="Lotti C."/>
            <person name="Ricciardi L."/>
            <person name="Dicenta F."/>
            <person name="Lopez-Marques R.L."/>
            <person name="Lindberg Moller B."/>
        </authorList>
    </citation>
    <scope>NUCLEOTIDE SEQUENCE</scope>
</reference>
<protein>
    <submittedName>
        <fullName evidence="1">Uncharacterized protein</fullName>
    </submittedName>
</protein>
<accession>A0A4Y1RHM7</accession>
<gene>
    <name evidence="1" type="ORF">Prudu_014775</name>
</gene>
<dbReference type="EMBL" id="AP019301">
    <property type="protein sequence ID" value="BBH03810.1"/>
    <property type="molecule type" value="Genomic_DNA"/>
</dbReference>
<proteinExistence type="predicted"/>
<feature type="non-terminal residue" evidence="1">
    <location>
        <position position="1"/>
    </location>
</feature>
<sequence length="128" mass="13998">DPIQILLWNSSRTLCVSDTWQMSGTNDLFALLVTNLISKLALTSTENSAESPLGVNPFTKQNFYSKEKARKMGKWPGGLGDTKSNRATNWQDSGIVVSFIRIPGSHGPGIPETREANVKCTDKTEGNI</sequence>
<organism evidence="1">
    <name type="scientific">Prunus dulcis</name>
    <name type="common">Almond</name>
    <name type="synonym">Amygdalus dulcis</name>
    <dbReference type="NCBI Taxonomy" id="3755"/>
    <lineage>
        <taxon>Eukaryota</taxon>
        <taxon>Viridiplantae</taxon>
        <taxon>Streptophyta</taxon>
        <taxon>Embryophyta</taxon>
        <taxon>Tracheophyta</taxon>
        <taxon>Spermatophyta</taxon>
        <taxon>Magnoliopsida</taxon>
        <taxon>eudicotyledons</taxon>
        <taxon>Gunneridae</taxon>
        <taxon>Pentapetalae</taxon>
        <taxon>rosids</taxon>
        <taxon>fabids</taxon>
        <taxon>Rosales</taxon>
        <taxon>Rosaceae</taxon>
        <taxon>Amygdaloideae</taxon>
        <taxon>Amygdaleae</taxon>
        <taxon>Prunus</taxon>
    </lineage>
</organism>
<name>A0A4Y1RHM7_PRUDU</name>